<reference evidence="1 2" key="1">
    <citation type="submission" date="2018-04" db="EMBL/GenBank/DDBJ databases">
        <title>Comparative genomic analysis of various Salmonella enterica serotypes in Singapore.</title>
        <authorList>
            <person name="Kohli G.S."/>
            <person name="Zwe Y.H."/>
            <person name="Ding Y."/>
            <person name="Givskov M."/>
            <person name="Liang Y."/>
        </authorList>
    </citation>
    <scope>NUCLEOTIDE SEQUENCE [LARGE SCALE GENOMIC DNA]</scope>
    <source>
        <strain evidence="2">sg_wb24</strain>
    </source>
</reference>
<dbReference type="Pfam" id="PF02413">
    <property type="entry name" value="Caudo_TAP"/>
    <property type="match status" value="1"/>
</dbReference>
<organism evidence="1 2">
    <name type="scientific">Salmonella enterica subsp. enterica serovar Albany</name>
    <dbReference type="NCBI Taxonomy" id="211968"/>
    <lineage>
        <taxon>Bacteria</taxon>
        <taxon>Pseudomonadati</taxon>
        <taxon>Pseudomonadota</taxon>
        <taxon>Gammaproteobacteria</taxon>
        <taxon>Enterobacterales</taxon>
        <taxon>Enterobacteriaceae</taxon>
        <taxon>Salmonella</taxon>
    </lineage>
</organism>
<dbReference type="Proteomes" id="UP000293700">
    <property type="component" value="Unassembled WGS sequence"/>
</dbReference>
<dbReference type="InterPro" id="IPR051220">
    <property type="entry name" value="TFA_Chaperone"/>
</dbReference>
<protein>
    <submittedName>
        <fullName evidence="1">Tail fiber assembly protein</fullName>
    </submittedName>
</protein>
<dbReference type="PANTHER" id="PTHR34413:SF2">
    <property type="entry name" value="PROPHAGE TAIL FIBER ASSEMBLY PROTEIN HOMOLOG TFAE-RELATED"/>
    <property type="match status" value="1"/>
</dbReference>
<sequence>MSKYYYSAKESGFYFAADKKLYEAGKGWPKDAIPVSDEDYKTLFSGQQAGMVITAGSDGYPVLTERPASTEKELQQQADSRKQSLMQEANTMVSTLQDAVDFAMATAEETAALTEWKKYRVLLMRVDTEKPVWPTPPGEQAR</sequence>
<dbReference type="InterPro" id="IPR003458">
    <property type="entry name" value="Phage_T4_Gp38_tail_assem"/>
</dbReference>
<name>A0A6D1SRD4_SALET</name>
<comment type="caution">
    <text evidence="1">The sequence shown here is derived from an EMBL/GenBank/DDBJ whole genome shotgun (WGS) entry which is preliminary data.</text>
</comment>
<dbReference type="PANTHER" id="PTHR34413">
    <property type="entry name" value="PROPHAGE TAIL FIBER ASSEMBLY PROTEIN HOMOLOG TFAE-RELATED-RELATED"/>
    <property type="match status" value="1"/>
</dbReference>
<dbReference type="RefSeq" id="WP_107973972.1">
    <property type="nucleotide sequence ID" value="NZ_PZYQ01000039.1"/>
</dbReference>
<evidence type="ECO:0000313" key="2">
    <source>
        <dbReference type="Proteomes" id="UP000293700"/>
    </source>
</evidence>
<accession>A0A6D1SRD4</accession>
<dbReference type="EMBL" id="QAUU01000001">
    <property type="protein sequence ID" value="TAD66009.1"/>
    <property type="molecule type" value="Genomic_DNA"/>
</dbReference>
<evidence type="ECO:0000313" key="1">
    <source>
        <dbReference type="EMBL" id="TAD66009.1"/>
    </source>
</evidence>
<dbReference type="AlphaFoldDB" id="A0A6D1SRD4"/>
<gene>
    <name evidence="1" type="ORF">DBZ74_00405</name>
</gene>
<proteinExistence type="predicted"/>